<dbReference type="InterPro" id="IPR018490">
    <property type="entry name" value="cNMP-bd_dom_sf"/>
</dbReference>
<dbReference type="KEGG" id="mpau:ZMTM_05560"/>
<keyword evidence="6" id="KW-1185">Reference proteome</keyword>
<dbReference type="RefSeq" id="WP_221764844.1">
    <property type="nucleotide sequence ID" value="NZ_AP024110.1"/>
</dbReference>
<organism evidence="5 6">
    <name type="scientific">Methyloradius palustris</name>
    <dbReference type="NCBI Taxonomy" id="2778876"/>
    <lineage>
        <taxon>Bacteria</taxon>
        <taxon>Pseudomonadati</taxon>
        <taxon>Pseudomonadota</taxon>
        <taxon>Betaproteobacteria</taxon>
        <taxon>Nitrosomonadales</taxon>
        <taxon>Methylophilaceae</taxon>
        <taxon>Methyloradius</taxon>
    </lineage>
</organism>
<keyword evidence="2" id="KW-0238">DNA-binding</keyword>
<reference evidence="5" key="1">
    <citation type="journal article" date="2021" name="Arch. Microbiol.">
        <title>Methyloradius palustris gen. nov., sp. nov., a methanol-oxidizing bacterium isolated from snow.</title>
        <authorList>
            <person name="Miyadera T."/>
            <person name="Kojima H."/>
            <person name="Fukui M."/>
        </authorList>
    </citation>
    <scope>NUCLEOTIDE SEQUENCE</scope>
    <source>
        <strain evidence="5">Zm11</strain>
    </source>
</reference>
<accession>A0A8D5JY19</accession>
<evidence type="ECO:0000256" key="2">
    <source>
        <dbReference type="ARBA" id="ARBA00023125"/>
    </source>
</evidence>
<dbReference type="GO" id="GO:0003677">
    <property type="term" value="F:DNA binding"/>
    <property type="evidence" value="ECO:0007669"/>
    <property type="project" value="UniProtKB-KW"/>
</dbReference>
<dbReference type="SUPFAM" id="SSF51206">
    <property type="entry name" value="cAMP-binding domain-like"/>
    <property type="match status" value="1"/>
</dbReference>
<feature type="domain" description="HTH crp-type" evidence="4">
    <location>
        <begin position="146"/>
        <end position="212"/>
    </location>
</feature>
<dbReference type="InterPro" id="IPR012318">
    <property type="entry name" value="HTH_CRP"/>
</dbReference>
<evidence type="ECO:0000313" key="5">
    <source>
        <dbReference type="EMBL" id="BCM24297.1"/>
    </source>
</evidence>
<name>A0A8D5JY19_9PROT</name>
<evidence type="ECO:0000259" key="4">
    <source>
        <dbReference type="PROSITE" id="PS51063"/>
    </source>
</evidence>
<dbReference type="Pfam" id="PF13545">
    <property type="entry name" value="HTH_Crp_2"/>
    <property type="match status" value="1"/>
</dbReference>
<dbReference type="AlphaFoldDB" id="A0A8D5JY19"/>
<keyword evidence="1" id="KW-0805">Transcription regulation</keyword>
<dbReference type="PROSITE" id="PS51063">
    <property type="entry name" value="HTH_CRP_2"/>
    <property type="match status" value="1"/>
</dbReference>
<dbReference type="GO" id="GO:0006355">
    <property type="term" value="P:regulation of DNA-templated transcription"/>
    <property type="evidence" value="ECO:0007669"/>
    <property type="project" value="InterPro"/>
</dbReference>
<dbReference type="Proteomes" id="UP000826722">
    <property type="component" value="Chromosome"/>
</dbReference>
<dbReference type="SUPFAM" id="SSF46785">
    <property type="entry name" value="Winged helix' DNA-binding domain"/>
    <property type="match status" value="1"/>
</dbReference>
<dbReference type="InterPro" id="IPR014710">
    <property type="entry name" value="RmlC-like_jellyroll"/>
</dbReference>
<keyword evidence="3" id="KW-0804">Transcription</keyword>
<dbReference type="InterPro" id="IPR036390">
    <property type="entry name" value="WH_DNA-bd_sf"/>
</dbReference>
<gene>
    <name evidence="5" type="ORF">ZMTM_05560</name>
</gene>
<dbReference type="EMBL" id="AP024110">
    <property type="protein sequence ID" value="BCM24297.1"/>
    <property type="molecule type" value="Genomic_DNA"/>
</dbReference>
<evidence type="ECO:0000256" key="3">
    <source>
        <dbReference type="ARBA" id="ARBA00023163"/>
    </source>
</evidence>
<dbReference type="Gene3D" id="2.60.120.10">
    <property type="entry name" value="Jelly Rolls"/>
    <property type="match status" value="1"/>
</dbReference>
<proteinExistence type="predicted"/>
<sequence length="235" mass="26505">MSNRRSPDKNRFLAKLNTATYEQLLPDLELVAFIRDGDLYHHTGVIDYIYFPVTSIVAMVNVLQDGTSPEVAAIGNDGLIGTNLLLGVQSPTTKFIVQSAGFGYRIKADLIKKLFDSDIEFRDLTLRYVHLLMSQSIQIAACNRYHSIEQQLCRFLLSCLDRWNSNRISLTHQRVADLLGVRRASVSEASAKLADAAYIKYHRGCVTILDRKGLENEVCECYQVVKSETDTLLKE</sequence>
<evidence type="ECO:0000256" key="1">
    <source>
        <dbReference type="ARBA" id="ARBA00023015"/>
    </source>
</evidence>
<evidence type="ECO:0000313" key="6">
    <source>
        <dbReference type="Proteomes" id="UP000826722"/>
    </source>
</evidence>
<protein>
    <submittedName>
        <fullName evidence="5">Crp/Fnr family transcriptional regulator</fullName>
    </submittedName>
</protein>